<organism evidence="2 3">
    <name type="scientific">Zopfia rhizophila CBS 207.26</name>
    <dbReference type="NCBI Taxonomy" id="1314779"/>
    <lineage>
        <taxon>Eukaryota</taxon>
        <taxon>Fungi</taxon>
        <taxon>Dikarya</taxon>
        <taxon>Ascomycota</taxon>
        <taxon>Pezizomycotina</taxon>
        <taxon>Dothideomycetes</taxon>
        <taxon>Dothideomycetes incertae sedis</taxon>
        <taxon>Zopfiaceae</taxon>
        <taxon>Zopfia</taxon>
    </lineage>
</organism>
<protein>
    <submittedName>
        <fullName evidence="2">Uncharacterized protein</fullName>
    </submittedName>
</protein>
<sequence>MYPIDYEELLALLGSLRKAKTGNIDREVFNRWTRIAKSPCKKRRGSCHDPEREKEAKREGLDKEQNEKDEAKQDPGLDVWSECESFVDANKTHHRPTRYLRPPEAPLKHPLVNDTSLDLFFCQEGNSH</sequence>
<reference evidence="2" key="1">
    <citation type="journal article" date="2020" name="Stud. Mycol.">
        <title>101 Dothideomycetes genomes: a test case for predicting lifestyles and emergence of pathogens.</title>
        <authorList>
            <person name="Haridas S."/>
            <person name="Albert R."/>
            <person name="Binder M."/>
            <person name="Bloem J."/>
            <person name="Labutti K."/>
            <person name="Salamov A."/>
            <person name="Andreopoulos B."/>
            <person name="Baker S."/>
            <person name="Barry K."/>
            <person name="Bills G."/>
            <person name="Bluhm B."/>
            <person name="Cannon C."/>
            <person name="Castanera R."/>
            <person name="Culley D."/>
            <person name="Daum C."/>
            <person name="Ezra D."/>
            <person name="Gonzalez J."/>
            <person name="Henrissat B."/>
            <person name="Kuo A."/>
            <person name="Liang C."/>
            <person name="Lipzen A."/>
            <person name="Lutzoni F."/>
            <person name="Magnuson J."/>
            <person name="Mondo S."/>
            <person name="Nolan M."/>
            <person name="Ohm R."/>
            <person name="Pangilinan J."/>
            <person name="Park H.-J."/>
            <person name="Ramirez L."/>
            <person name="Alfaro M."/>
            <person name="Sun H."/>
            <person name="Tritt A."/>
            <person name="Yoshinaga Y."/>
            <person name="Zwiers L.-H."/>
            <person name="Turgeon B."/>
            <person name="Goodwin S."/>
            <person name="Spatafora J."/>
            <person name="Crous P."/>
            <person name="Grigoriev I."/>
        </authorList>
    </citation>
    <scope>NUCLEOTIDE SEQUENCE</scope>
    <source>
        <strain evidence="2">CBS 207.26</strain>
    </source>
</reference>
<evidence type="ECO:0000256" key="1">
    <source>
        <dbReference type="SAM" id="MobiDB-lite"/>
    </source>
</evidence>
<keyword evidence="3" id="KW-1185">Reference proteome</keyword>
<evidence type="ECO:0000313" key="2">
    <source>
        <dbReference type="EMBL" id="KAF2194214.1"/>
    </source>
</evidence>
<dbReference type="Proteomes" id="UP000800200">
    <property type="component" value="Unassembled WGS sequence"/>
</dbReference>
<gene>
    <name evidence="2" type="ORF">K469DRAFT_744882</name>
</gene>
<name>A0A6A6ERL2_9PEZI</name>
<accession>A0A6A6ERL2</accession>
<evidence type="ECO:0000313" key="3">
    <source>
        <dbReference type="Proteomes" id="UP000800200"/>
    </source>
</evidence>
<feature type="compositionally biased region" description="Basic and acidic residues" evidence="1">
    <location>
        <begin position="46"/>
        <end position="75"/>
    </location>
</feature>
<proteinExistence type="predicted"/>
<feature type="region of interest" description="Disordered" evidence="1">
    <location>
        <begin position="39"/>
        <end position="77"/>
    </location>
</feature>
<dbReference type="AlphaFoldDB" id="A0A6A6ERL2"/>
<dbReference type="EMBL" id="ML994612">
    <property type="protein sequence ID" value="KAF2194214.1"/>
    <property type="molecule type" value="Genomic_DNA"/>
</dbReference>